<evidence type="ECO:0000313" key="3">
    <source>
        <dbReference type="EMBL" id="RKK71217.1"/>
    </source>
</evidence>
<protein>
    <recommendedName>
        <fullName evidence="2">Nephrocystin 3-like N-terminal domain-containing protein</fullName>
    </recommendedName>
</protein>
<proteinExistence type="predicted"/>
<dbReference type="VEuPathDB" id="FungiDB:FOC1_g10004936"/>
<dbReference type="VEuPathDB" id="FungiDB:FOIG_09577"/>
<dbReference type="VEuPathDB" id="FungiDB:FOMG_08917"/>
<dbReference type="VEuPathDB" id="FungiDB:HZS61_007599"/>
<sequence>MPLGPRYSRFWKGHPCKRVSTESSPCTSAYYYCYFGHPQDEAAPFLRWIITQLSRRAEVVSTLRHDLFRRGGEPSIPELLDALEQILQVFSCVYIVIDAVDESNPRDELLEVIHTLVTDPKLPNIKILVSSREYIDIERVMEKISVSVPMSNKLVEQDIRLHVRSTLRSNIKFQCWPNDLLIDVENAVSTQAKGMFRWAFCQLHELQRLKGERHVVSKALERLPKDLDETYDRVLLRIPQEDWQFVSHAF</sequence>
<evidence type="ECO:0000313" key="4">
    <source>
        <dbReference type="Proteomes" id="UP000285084"/>
    </source>
</evidence>
<keyword evidence="1" id="KW-0677">Repeat</keyword>
<evidence type="ECO:0000259" key="2">
    <source>
        <dbReference type="Pfam" id="PF24883"/>
    </source>
</evidence>
<dbReference type="VEuPathDB" id="FungiDB:FOZG_15810"/>
<gene>
    <name evidence="3" type="ORF">BFJ69_g11161</name>
</gene>
<dbReference type="PANTHER" id="PTHR10039:SF16">
    <property type="entry name" value="GPI INOSITOL-DEACYLASE"/>
    <property type="match status" value="1"/>
</dbReference>
<evidence type="ECO:0000256" key="1">
    <source>
        <dbReference type="ARBA" id="ARBA00022737"/>
    </source>
</evidence>
<dbReference type="Pfam" id="PF24883">
    <property type="entry name" value="NPHP3_N"/>
    <property type="match status" value="1"/>
</dbReference>
<dbReference type="PANTHER" id="PTHR10039">
    <property type="entry name" value="AMELOGENIN"/>
    <property type="match status" value="1"/>
</dbReference>
<feature type="domain" description="Nephrocystin 3-like N-terminal" evidence="2">
    <location>
        <begin position="21"/>
        <end position="132"/>
    </location>
</feature>
<accession>A0A420MT86</accession>
<name>A0A420MT86_FUSOX</name>
<dbReference type="InterPro" id="IPR056884">
    <property type="entry name" value="NPHP3-like_N"/>
</dbReference>
<dbReference type="EMBL" id="MRCX01000119">
    <property type="protein sequence ID" value="RKK71217.1"/>
    <property type="molecule type" value="Genomic_DNA"/>
</dbReference>
<comment type="caution">
    <text evidence="3">The sequence shown here is derived from an EMBL/GenBank/DDBJ whole genome shotgun (WGS) entry which is preliminary data.</text>
</comment>
<dbReference type="AlphaFoldDB" id="A0A420MT86"/>
<dbReference type="VEuPathDB" id="FungiDB:FOXG_14782"/>
<dbReference type="Proteomes" id="UP000285084">
    <property type="component" value="Unassembled WGS sequence"/>
</dbReference>
<reference evidence="3 4" key="1">
    <citation type="journal article" date="2018" name="Sci. Rep.">
        <title>Characterisation of pathogen-specific regions and novel effector candidates in Fusarium oxysporum f. sp. cepae.</title>
        <authorList>
            <person name="Armitage A.D."/>
            <person name="Taylor A."/>
            <person name="Sobczyk M.K."/>
            <person name="Baxter L."/>
            <person name="Greenfield B.P."/>
            <person name="Bates H.J."/>
            <person name="Wilson F."/>
            <person name="Jackson A.C."/>
            <person name="Ott S."/>
            <person name="Harrison R.J."/>
            <person name="Clarkson J.P."/>
        </authorList>
    </citation>
    <scope>NUCLEOTIDE SEQUENCE [LARGE SCALE GENOMIC DNA]</scope>
    <source>
        <strain evidence="3 4">Fo_A13</strain>
    </source>
</reference>
<organism evidence="3 4">
    <name type="scientific">Fusarium oxysporum</name>
    <name type="common">Fusarium vascular wilt</name>
    <dbReference type="NCBI Taxonomy" id="5507"/>
    <lineage>
        <taxon>Eukaryota</taxon>
        <taxon>Fungi</taxon>
        <taxon>Dikarya</taxon>
        <taxon>Ascomycota</taxon>
        <taxon>Pezizomycotina</taxon>
        <taxon>Sordariomycetes</taxon>
        <taxon>Hypocreomycetidae</taxon>
        <taxon>Hypocreales</taxon>
        <taxon>Nectriaceae</taxon>
        <taxon>Fusarium</taxon>
        <taxon>Fusarium oxysporum species complex</taxon>
    </lineage>
</organism>
<dbReference type="VEuPathDB" id="FungiDB:FOC4_g10004055"/>